<dbReference type="InterPro" id="IPR052282">
    <property type="entry name" value="Starch-active_LPMO"/>
</dbReference>
<dbReference type="PANTHER" id="PTHR36575">
    <property type="entry name" value="BINDING PROTEIN, PUTATIVE (AFU_ORTHOLOGUE AFUA_1G14430)-RELATED"/>
    <property type="match status" value="1"/>
</dbReference>
<keyword evidence="2" id="KW-0479">Metal-binding</keyword>
<evidence type="ECO:0000256" key="6">
    <source>
        <dbReference type="ARBA" id="ARBA00034311"/>
    </source>
</evidence>
<keyword evidence="4" id="KW-1015">Disulfide bond</keyword>
<evidence type="ECO:0000259" key="8">
    <source>
        <dbReference type="Pfam" id="PF03067"/>
    </source>
</evidence>
<name>A0A5C3QL25_9AGAR</name>
<keyword evidence="10" id="KW-1185">Reference proteome</keyword>
<keyword evidence="3" id="KW-0186">Copper</keyword>
<protein>
    <recommendedName>
        <fullName evidence="8">Chitin-binding type-4 domain-containing protein</fullName>
    </recommendedName>
</protein>
<dbReference type="OrthoDB" id="120613at2759"/>
<evidence type="ECO:0000256" key="4">
    <source>
        <dbReference type="ARBA" id="ARBA00023157"/>
    </source>
</evidence>
<feature type="chain" id="PRO_5023015017" description="Chitin-binding type-4 domain-containing protein" evidence="7">
    <location>
        <begin position="20"/>
        <end position="191"/>
    </location>
</feature>
<keyword evidence="5" id="KW-0325">Glycoprotein</keyword>
<sequence>MRSSLLVAATFVIGALGHARVLEPAPRKSGPVSAAACGTAVTKSLTADLASPLEDAIRKQDSEYNAAACELYFCRGFKFDDNKSLVKKYTSGQVVPFRIDMIARHTGYANVSVIDLQAKKPIGSPLIYWPRYFDNTLGFPNWPKNETEFSVSIPSNLPSACKTAGNCALQWWWYAAYDNKQHYMNCIDFTV</sequence>
<dbReference type="STRING" id="1884261.A0A5C3QL25"/>
<gene>
    <name evidence="9" type="ORF">BDV98DRAFT_604513</name>
</gene>
<dbReference type="Gene3D" id="2.70.50.70">
    <property type="match status" value="1"/>
</dbReference>
<dbReference type="Pfam" id="PF03067">
    <property type="entry name" value="LPMO_10"/>
    <property type="match status" value="1"/>
</dbReference>
<evidence type="ECO:0000256" key="1">
    <source>
        <dbReference type="ARBA" id="ARBA00001973"/>
    </source>
</evidence>
<accession>A0A5C3QL25</accession>
<proteinExistence type="inferred from homology"/>
<evidence type="ECO:0000313" key="9">
    <source>
        <dbReference type="EMBL" id="TFL01860.1"/>
    </source>
</evidence>
<evidence type="ECO:0000256" key="3">
    <source>
        <dbReference type="ARBA" id="ARBA00023008"/>
    </source>
</evidence>
<organism evidence="9 10">
    <name type="scientific">Pterulicium gracile</name>
    <dbReference type="NCBI Taxonomy" id="1884261"/>
    <lineage>
        <taxon>Eukaryota</taxon>
        <taxon>Fungi</taxon>
        <taxon>Dikarya</taxon>
        <taxon>Basidiomycota</taxon>
        <taxon>Agaricomycotina</taxon>
        <taxon>Agaricomycetes</taxon>
        <taxon>Agaricomycetidae</taxon>
        <taxon>Agaricales</taxon>
        <taxon>Pleurotineae</taxon>
        <taxon>Pterulaceae</taxon>
        <taxon>Pterulicium</taxon>
    </lineage>
</organism>
<feature type="domain" description="Chitin-binding type-4" evidence="8">
    <location>
        <begin position="20"/>
        <end position="189"/>
    </location>
</feature>
<comment type="similarity">
    <text evidence="6">Belongs to the polysaccharide monooxygenase AA13 family.</text>
</comment>
<evidence type="ECO:0000256" key="7">
    <source>
        <dbReference type="SAM" id="SignalP"/>
    </source>
</evidence>
<dbReference type="Proteomes" id="UP000305067">
    <property type="component" value="Unassembled WGS sequence"/>
</dbReference>
<dbReference type="InterPro" id="IPR004302">
    <property type="entry name" value="Cellulose/chitin-bd_N"/>
</dbReference>
<evidence type="ECO:0000256" key="2">
    <source>
        <dbReference type="ARBA" id="ARBA00022723"/>
    </source>
</evidence>
<dbReference type="PANTHER" id="PTHR36575:SF2">
    <property type="entry name" value="CHITIN-BINDING TYPE-4 DOMAIN-CONTAINING PROTEIN-RELATED"/>
    <property type="match status" value="1"/>
</dbReference>
<dbReference type="GO" id="GO:0046872">
    <property type="term" value="F:metal ion binding"/>
    <property type="evidence" value="ECO:0007669"/>
    <property type="project" value="UniProtKB-KW"/>
</dbReference>
<dbReference type="AlphaFoldDB" id="A0A5C3QL25"/>
<reference evidence="9 10" key="1">
    <citation type="journal article" date="2019" name="Nat. Ecol. Evol.">
        <title>Megaphylogeny resolves global patterns of mushroom evolution.</title>
        <authorList>
            <person name="Varga T."/>
            <person name="Krizsan K."/>
            <person name="Foldi C."/>
            <person name="Dima B."/>
            <person name="Sanchez-Garcia M."/>
            <person name="Sanchez-Ramirez S."/>
            <person name="Szollosi G.J."/>
            <person name="Szarkandi J.G."/>
            <person name="Papp V."/>
            <person name="Albert L."/>
            <person name="Andreopoulos W."/>
            <person name="Angelini C."/>
            <person name="Antonin V."/>
            <person name="Barry K.W."/>
            <person name="Bougher N.L."/>
            <person name="Buchanan P."/>
            <person name="Buyck B."/>
            <person name="Bense V."/>
            <person name="Catcheside P."/>
            <person name="Chovatia M."/>
            <person name="Cooper J."/>
            <person name="Damon W."/>
            <person name="Desjardin D."/>
            <person name="Finy P."/>
            <person name="Geml J."/>
            <person name="Haridas S."/>
            <person name="Hughes K."/>
            <person name="Justo A."/>
            <person name="Karasinski D."/>
            <person name="Kautmanova I."/>
            <person name="Kiss B."/>
            <person name="Kocsube S."/>
            <person name="Kotiranta H."/>
            <person name="LaButti K.M."/>
            <person name="Lechner B.E."/>
            <person name="Liimatainen K."/>
            <person name="Lipzen A."/>
            <person name="Lukacs Z."/>
            <person name="Mihaltcheva S."/>
            <person name="Morgado L.N."/>
            <person name="Niskanen T."/>
            <person name="Noordeloos M.E."/>
            <person name="Ohm R.A."/>
            <person name="Ortiz-Santana B."/>
            <person name="Ovrebo C."/>
            <person name="Racz N."/>
            <person name="Riley R."/>
            <person name="Savchenko A."/>
            <person name="Shiryaev A."/>
            <person name="Soop K."/>
            <person name="Spirin V."/>
            <person name="Szebenyi C."/>
            <person name="Tomsovsky M."/>
            <person name="Tulloss R.E."/>
            <person name="Uehling J."/>
            <person name="Grigoriev I.V."/>
            <person name="Vagvolgyi C."/>
            <person name="Papp T."/>
            <person name="Martin F.M."/>
            <person name="Miettinen O."/>
            <person name="Hibbett D.S."/>
            <person name="Nagy L.G."/>
        </authorList>
    </citation>
    <scope>NUCLEOTIDE SEQUENCE [LARGE SCALE GENOMIC DNA]</scope>
    <source>
        <strain evidence="9 10">CBS 309.79</strain>
    </source>
</reference>
<evidence type="ECO:0000256" key="5">
    <source>
        <dbReference type="ARBA" id="ARBA00023180"/>
    </source>
</evidence>
<evidence type="ECO:0000313" key="10">
    <source>
        <dbReference type="Proteomes" id="UP000305067"/>
    </source>
</evidence>
<dbReference type="EMBL" id="ML178824">
    <property type="protein sequence ID" value="TFL01860.1"/>
    <property type="molecule type" value="Genomic_DNA"/>
</dbReference>
<keyword evidence="7" id="KW-0732">Signal</keyword>
<feature type="signal peptide" evidence="7">
    <location>
        <begin position="1"/>
        <end position="19"/>
    </location>
</feature>
<comment type="cofactor">
    <cofactor evidence="1">
        <name>Cu(2+)</name>
        <dbReference type="ChEBI" id="CHEBI:29036"/>
    </cofactor>
</comment>